<feature type="region of interest" description="Disordered" evidence="1">
    <location>
        <begin position="404"/>
        <end position="424"/>
    </location>
</feature>
<dbReference type="InterPro" id="IPR025558">
    <property type="entry name" value="DUF4283"/>
</dbReference>
<dbReference type="Proteomes" id="UP000836841">
    <property type="component" value="Chromosome 3"/>
</dbReference>
<evidence type="ECO:0000259" key="2">
    <source>
        <dbReference type="Pfam" id="PF03372"/>
    </source>
</evidence>
<dbReference type="GO" id="GO:0003824">
    <property type="term" value="F:catalytic activity"/>
    <property type="evidence" value="ECO:0007669"/>
    <property type="project" value="InterPro"/>
</dbReference>
<dbReference type="Gene3D" id="3.60.10.10">
    <property type="entry name" value="Endonuclease/exonuclease/phosphatase"/>
    <property type="match status" value="1"/>
</dbReference>
<dbReference type="Pfam" id="PF13966">
    <property type="entry name" value="zf-RVT"/>
    <property type="match status" value="1"/>
</dbReference>
<evidence type="ECO:0000256" key="1">
    <source>
        <dbReference type="SAM" id="MobiDB-lite"/>
    </source>
</evidence>
<dbReference type="PANTHER" id="PTHR33116:SF80">
    <property type="entry name" value="REVERSE TRANSCRIPTASE ZINC-BINDING DOMAIN-CONTAINING PROTEIN"/>
    <property type="match status" value="1"/>
</dbReference>
<feature type="compositionally biased region" description="Polar residues" evidence="1">
    <location>
        <begin position="89"/>
        <end position="113"/>
    </location>
</feature>
<accession>A0AAU9S2H0</accession>
<feature type="domain" description="Reverse transcriptase zinc-binding" evidence="3">
    <location>
        <begin position="1226"/>
        <end position="1283"/>
    </location>
</feature>
<evidence type="ECO:0000313" key="5">
    <source>
        <dbReference type="EMBL" id="CAH2053188.1"/>
    </source>
</evidence>
<gene>
    <name evidence="5" type="ORF">TAV2_LOCUS9803</name>
</gene>
<dbReference type="Pfam" id="PF03372">
    <property type="entry name" value="Exo_endo_phos"/>
    <property type="match status" value="1"/>
</dbReference>
<evidence type="ECO:0000313" key="6">
    <source>
        <dbReference type="Proteomes" id="UP000836841"/>
    </source>
</evidence>
<protein>
    <recommendedName>
        <fullName evidence="7">Reverse transcriptase zinc-binding domain-containing protein</fullName>
    </recommendedName>
</protein>
<evidence type="ECO:0000259" key="4">
    <source>
        <dbReference type="Pfam" id="PF14111"/>
    </source>
</evidence>
<dbReference type="SUPFAM" id="SSF56219">
    <property type="entry name" value="DNase I-like"/>
    <property type="match status" value="1"/>
</dbReference>
<reference evidence="5 6" key="1">
    <citation type="submission" date="2022-03" db="EMBL/GenBank/DDBJ databases">
        <authorList>
            <person name="Nunn A."/>
            <person name="Chopra R."/>
            <person name="Nunn A."/>
            <person name="Contreras Garrido A."/>
        </authorList>
    </citation>
    <scope>NUCLEOTIDE SEQUENCE [LARGE SCALE GENOMIC DNA]</scope>
</reference>
<name>A0AAU9S2H0_THLAR</name>
<feature type="compositionally biased region" description="Basic and acidic residues" evidence="1">
    <location>
        <begin position="536"/>
        <end position="546"/>
    </location>
</feature>
<feature type="domain" description="Endonuclease/exonuclease/phosphatase" evidence="2">
    <location>
        <begin position="583"/>
        <end position="784"/>
    </location>
</feature>
<feature type="domain" description="DUF4283" evidence="4">
    <location>
        <begin position="218"/>
        <end position="290"/>
    </location>
</feature>
<dbReference type="PANTHER" id="PTHR33116">
    <property type="entry name" value="REVERSE TRANSCRIPTASE ZINC-BINDING DOMAIN-CONTAINING PROTEIN-RELATED-RELATED"/>
    <property type="match status" value="1"/>
</dbReference>
<feature type="region of interest" description="Disordered" evidence="1">
    <location>
        <begin position="1"/>
        <end position="114"/>
    </location>
</feature>
<feature type="compositionally biased region" description="Pro residues" evidence="1">
    <location>
        <begin position="24"/>
        <end position="37"/>
    </location>
</feature>
<evidence type="ECO:0000259" key="3">
    <source>
        <dbReference type="Pfam" id="PF13966"/>
    </source>
</evidence>
<evidence type="ECO:0008006" key="7">
    <source>
        <dbReference type="Google" id="ProtNLM"/>
    </source>
</evidence>
<feature type="non-terminal residue" evidence="5">
    <location>
        <position position="1365"/>
    </location>
</feature>
<organism evidence="5 6">
    <name type="scientific">Thlaspi arvense</name>
    <name type="common">Field penny-cress</name>
    <dbReference type="NCBI Taxonomy" id="13288"/>
    <lineage>
        <taxon>Eukaryota</taxon>
        <taxon>Viridiplantae</taxon>
        <taxon>Streptophyta</taxon>
        <taxon>Embryophyta</taxon>
        <taxon>Tracheophyta</taxon>
        <taxon>Spermatophyta</taxon>
        <taxon>Magnoliopsida</taxon>
        <taxon>eudicotyledons</taxon>
        <taxon>Gunneridae</taxon>
        <taxon>Pentapetalae</taxon>
        <taxon>rosids</taxon>
        <taxon>malvids</taxon>
        <taxon>Brassicales</taxon>
        <taxon>Brassicaceae</taxon>
        <taxon>Thlaspideae</taxon>
        <taxon>Thlaspi</taxon>
    </lineage>
</organism>
<dbReference type="Pfam" id="PF14111">
    <property type="entry name" value="DUF4283"/>
    <property type="match status" value="1"/>
</dbReference>
<feature type="compositionally biased region" description="Polar residues" evidence="1">
    <location>
        <begin position="51"/>
        <end position="64"/>
    </location>
</feature>
<feature type="region of interest" description="Disordered" evidence="1">
    <location>
        <begin position="505"/>
        <end position="546"/>
    </location>
</feature>
<sequence length="1365" mass="153090">NRWFSHSRASALNLPPLTAGDSSPTPPLVPPDPPDPLAPLAISHFPPLPSPVNQKAFSNPQTTPIKAPVGTVVAQISPPTETTDVEIAQSKTVSQEATDSSSSKTRSETTASEKFTILKPRSTSPIETNKALNTLSPCPATVHVSQPTKLPLKHQPSTPIHQAADRVTLSINQTANAPSLAERIRAFEDKSLQRLAPITYSATGRPSVLILDEVFQQVCYFNGRAPSYSKIQSVLNHMWGKGNKLEIHNNPLNRSLLVRIPSEYLRTKILEKGLWYIGESMFHVAQWTSSHSYLAPSLESIKIWAHLTGVPLDLRHQKGLSLVAGLVGEPVETDDFTKNLVSLTLSHVKVEVNLTKELPRVVEFVRQNGEVAEVLVDYPWLPPSCSHCKELGHVMRNCLQIPPPQKITPNTPNQKVTTSKTKSPVIKDQTKSKAIGSKAFKLSLGQKENQNKVEDTFNVASSASKDLATVVIPSEVVPTFVSGLAVALSTSPILSLSNSSAPFTFSSSGDPPCTPKKRLPAFITPSGEPYPYSPPEKNKPTSLERSRSNPLFQNLTTNCLDSILSLFRRVSYFILMCTKLFFWNVRGLNDPSKHQPFSNWLNIHQPIFGSIIESHIKDLNMHQLMSNFCPGWNFSSNHRSDDDGRIILIWRAPATVRILHQSRQFITCEVSLLNSTQFIYTSVYASNLSSERTDLWVELLSLQQSHSLYNGLWMIGGDFNQILHHVEHSNPAVNTLTSTMTELKDCLSQLGLFDLRFQGPLFTWSNCQPASPVAKKLDRLLVNSHIINLFPNSVTSFLPLLTHDHSPCIIDLSHQLPSTGTRPFKFFNYLTKHPSFHSVLLEAWIQARSFGSNLTYLCWKQKTIKRALKEINRENFSQIQRRVSEANRLLQAVQHFKSILGPDVLPPLAILSPVEWFQSLSSFSCSLKSCFFASGLSELETDLISFSTGMPQGFLPVRYLGAPLCTKKLSISNCEMLIHQVKSRVTSWSVKSLSFAGRLLLIKTVIAGISNFWCSSFILPKACINRINSLCSIFLWKGNTEGHHSARVSWETVTKSKSQGGLGVREFTTWNRACCLKLIWLLFFQAGSVWVAWYRSEVLKGSLNNFWTVKPHKDRSWLANKLLKIRNDVYPWIKLRVASGRTCRFWSDNWSPFGNLEEYLQGNRNFRIGLARSVVLSNLHCQGTWSLPPARSEQQVNLLAFLSTLTLTEEEDYYEWEIDELVTSKYSTSQVYRKLRGDSDIVPWDKVIWNVGGIPKHNFLAWLFVKDRCPTKDRIIGWGLSTNPIVKVEITSCLIVISAGRSGRRWLGVAIFNQPEIGMARLSRCRTYKAINCKAINPSWLASFDLLAMVGTEWETAFSNLSIFR</sequence>
<dbReference type="InterPro" id="IPR036691">
    <property type="entry name" value="Endo/exonu/phosph_ase_sf"/>
</dbReference>
<feature type="compositionally biased region" description="Polar residues" evidence="1">
    <location>
        <begin position="407"/>
        <end position="422"/>
    </location>
</feature>
<dbReference type="InterPro" id="IPR005135">
    <property type="entry name" value="Endo/exonuclease/phosphatase"/>
</dbReference>
<proteinExistence type="predicted"/>
<dbReference type="EMBL" id="OU466859">
    <property type="protein sequence ID" value="CAH2053188.1"/>
    <property type="molecule type" value="Genomic_DNA"/>
</dbReference>
<keyword evidence="6" id="KW-1185">Reference proteome</keyword>
<dbReference type="InterPro" id="IPR026960">
    <property type="entry name" value="RVT-Znf"/>
</dbReference>